<dbReference type="PANTHER" id="PTHR17630">
    <property type="entry name" value="DIENELACTONE HYDROLASE"/>
    <property type="match status" value="1"/>
</dbReference>
<feature type="domain" description="Dienelactone hydrolase" evidence="1">
    <location>
        <begin position="20"/>
        <end position="149"/>
    </location>
</feature>
<organism evidence="2 3">
    <name type="scientific">Cinchona calisaya</name>
    <dbReference type="NCBI Taxonomy" id="153742"/>
    <lineage>
        <taxon>Eukaryota</taxon>
        <taxon>Viridiplantae</taxon>
        <taxon>Streptophyta</taxon>
        <taxon>Embryophyta</taxon>
        <taxon>Tracheophyta</taxon>
        <taxon>Spermatophyta</taxon>
        <taxon>Magnoliopsida</taxon>
        <taxon>eudicotyledons</taxon>
        <taxon>Gunneridae</taxon>
        <taxon>Pentapetalae</taxon>
        <taxon>asterids</taxon>
        <taxon>lamiids</taxon>
        <taxon>Gentianales</taxon>
        <taxon>Rubiaceae</taxon>
        <taxon>Cinchonoideae</taxon>
        <taxon>Cinchoneae</taxon>
        <taxon>Cinchona</taxon>
    </lineage>
</organism>
<reference evidence="2 3" key="1">
    <citation type="submission" date="2024-11" db="EMBL/GenBank/DDBJ databases">
        <title>A near-complete genome assembly of Cinchona calisaya.</title>
        <authorList>
            <person name="Lian D.C."/>
            <person name="Zhao X.W."/>
            <person name="Wei L."/>
        </authorList>
    </citation>
    <scope>NUCLEOTIDE SEQUENCE [LARGE SCALE GENOMIC DNA]</scope>
    <source>
        <tissue evidence="2">Nenye</tissue>
    </source>
</reference>
<dbReference type="InterPro" id="IPR002925">
    <property type="entry name" value="Dienelactn_hydro"/>
</dbReference>
<dbReference type="InterPro" id="IPR029058">
    <property type="entry name" value="AB_hydrolase_fold"/>
</dbReference>
<comment type="caution">
    <text evidence="2">The sequence shown here is derived from an EMBL/GenBank/DDBJ whole genome shotgun (WGS) entry which is preliminary data.</text>
</comment>
<sequence>MHMIKALPSYSLFAHQEKGIEDAKPVIADLKSKGIIAIGAAGFCWGAKVAVQVAISGHALAVVLLHPYSVTVDDIKEVNKPIAILEAEIDHSSPPELLKQFEEILKWTALSKSFWGVSHGWTVRYDEADEKAVKSAEEAHQDMLEWFVKIIILVMKMVSIVKDGTSSVKKSARVVGMIGTVPRRKFVDRCYVLHMVVDDSRLSWALSHGKTFLLFSPFLRWNLAVQLGRLSLQHRPTSFLELYL</sequence>
<dbReference type="PANTHER" id="PTHR17630:SF44">
    <property type="entry name" value="PROTEIN AIM2"/>
    <property type="match status" value="1"/>
</dbReference>
<accession>A0ABD3AJM5</accession>
<gene>
    <name evidence="2" type="ORF">ACH5RR_010699</name>
</gene>
<dbReference type="Proteomes" id="UP001630127">
    <property type="component" value="Unassembled WGS sequence"/>
</dbReference>
<evidence type="ECO:0000259" key="1">
    <source>
        <dbReference type="Pfam" id="PF01738"/>
    </source>
</evidence>
<dbReference type="AlphaFoldDB" id="A0ABD3AJM5"/>
<evidence type="ECO:0000313" key="3">
    <source>
        <dbReference type="Proteomes" id="UP001630127"/>
    </source>
</evidence>
<dbReference type="EMBL" id="JBJUIK010000004">
    <property type="protein sequence ID" value="KAL3531377.1"/>
    <property type="molecule type" value="Genomic_DNA"/>
</dbReference>
<evidence type="ECO:0000313" key="2">
    <source>
        <dbReference type="EMBL" id="KAL3531377.1"/>
    </source>
</evidence>
<dbReference type="Gene3D" id="3.40.50.1820">
    <property type="entry name" value="alpha/beta hydrolase"/>
    <property type="match status" value="1"/>
</dbReference>
<keyword evidence="3" id="KW-1185">Reference proteome</keyword>
<dbReference type="Pfam" id="PF01738">
    <property type="entry name" value="DLH"/>
    <property type="match status" value="1"/>
</dbReference>
<protein>
    <recommendedName>
        <fullName evidence="1">Dienelactone hydrolase domain-containing protein</fullName>
    </recommendedName>
</protein>
<proteinExistence type="predicted"/>
<dbReference type="SUPFAM" id="SSF53474">
    <property type="entry name" value="alpha/beta-Hydrolases"/>
    <property type="match status" value="1"/>
</dbReference>
<name>A0ABD3AJM5_9GENT</name>